<protein>
    <submittedName>
        <fullName evidence="3">Glutathione S-transferase</fullName>
    </submittedName>
</protein>
<dbReference type="RefSeq" id="WP_258332663.1">
    <property type="nucleotide sequence ID" value="NZ_JAPTGG010000014.1"/>
</dbReference>
<reference evidence="3 4" key="1">
    <citation type="submission" date="2022-12" db="EMBL/GenBank/DDBJ databases">
        <title>Dasania phycosphaerae sp. nov., isolated from particulate material of the south coast of Korea.</title>
        <authorList>
            <person name="Jiang Y."/>
        </authorList>
    </citation>
    <scope>NUCLEOTIDE SEQUENCE [LARGE SCALE GENOMIC DNA]</scope>
    <source>
        <strain evidence="3 4">GY-19</strain>
    </source>
</reference>
<evidence type="ECO:0000313" key="3">
    <source>
        <dbReference type="EMBL" id="MCZ0866636.1"/>
    </source>
</evidence>
<evidence type="ECO:0000313" key="4">
    <source>
        <dbReference type="Proteomes" id="UP001069090"/>
    </source>
</evidence>
<dbReference type="PROSITE" id="PS50404">
    <property type="entry name" value="GST_NTER"/>
    <property type="match status" value="1"/>
</dbReference>
<dbReference type="AlphaFoldDB" id="A0A9J6RQ55"/>
<name>A0A9J6RQ55_9GAMM</name>
<feature type="domain" description="GST C-terminal" evidence="2">
    <location>
        <begin position="81"/>
        <end position="209"/>
    </location>
</feature>
<feature type="domain" description="GST N-terminal" evidence="1">
    <location>
        <begin position="1"/>
        <end position="79"/>
    </location>
</feature>
<organism evidence="3 4">
    <name type="scientific">Dasania phycosphaerae</name>
    <dbReference type="NCBI Taxonomy" id="2950436"/>
    <lineage>
        <taxon>Bacteria</taxon>
        <taxon>Pseudomonadati</taxon>
        <taxon>Pseudomonadota</taxon>
        <taxon>Gammaproteobacteria</taxon>
        <taxon>Cellvibrionales</taxon>
        <taxon>Spongiibacteraceae</taxon>
        <taxon>Dasania</taxon>
    </lineage>
</organism>
<dbReference type="CDD" id="cd03060">
    <property type="entry name" value="GST_N_Omega_like"/>
    <property type="match status" value="1"/>
</dbReference>
<dbReference type="InterPro" id="IPR036282">
    <property type="entry name" value="Glutathione-S-Trfase_C_sf"/>
</dbReference>
<dbReference type="SUPFAM" id="SSF52833">
    <property type="entry name" value="Thioredoxin-like"/>
    <property type="match status" value="1"/>
</dbReference>
<dbReference type="PROSITE" id="PS50405">
    <property type="entry name" value="GST_CTER"/>
    <property type="match status" value="1"/>
</dbReference>
<dbReference type="InterPro" id="IPR010987">
    <property type="entry name" value="Glutathione-S-Trfase_C-like"/>
</dbReference>
<sequence length="218" mass="25024">MPVLYSFRRCPYAMRARLALLAAQQTVELREVVLRDKPAQLLACSPKATVPVLQLADGQVIDESLEIMLWALAAHDPAGLWATKRSEQIEWITRNDGFFKAALDRYKYPNRYAQDFSQLSLLQIEQQHKQQAEIFINELEQRLQASAYLFGPSISMADIAILPFVRQFAFVDKAGFDLAPYSNVQHWLQQFLQSELFAAVMFKYPQWQPGDEPIIFAP</sequence>
<dbReference type="SUPFAM" id="SSF47616">
    <property type="entry name" value="GST C-terminal domain-like"/>
    <property type="match status" value="1"/>
</dbReference>
<dbReference type="PANTHER" id="PTHR43968:SF6">
    <property type="entry name" value="GLUTATHIONE S-TRANSFERASE OMEGA"/>
    <property type="match status" value="1"/>
</dbReference>
<dbReference type="Pfam" id="PF13417">
    <property type="entry name" value="GST_N_3"/>
    <property type="match status" value="1"/>
</dbReference>
<dbReference type="Gene3D" id="3.40.30.10">
    <property type="entry name" value="Glutaredoxin"/>
    <property type="match status" value="1"/>
</dbReference>
<dbReference type="InterPro" id="IPR004045">
    <property type="entry name" value="Glutathione_S-Trfase_N"/>
</dbReference>
<gene>
    <name evidence="3" type="ORF">O0V09_15600</name>
</gene>
<dbReference type="SFLD" id="SFLDG00358">
    <property type="entry name" value="Main_(cytGST)"/>
    <property type="match status" value="1"/>
</dbReference>
<dbReference type="InterPro" id="IPR040079">
    <property type="entry name" value="Glutathione_S-Trfase"/>
</dbReference>
<dbReference type="Gene3D" id="1.20.1050.10">
    <property type="match status" value="1"/>
</dbReference>
<evidence type="ECO:0000259" key="1">
    <source>
        <dbReference type="PROSITE" id="PS50404"/>
    </source>
</evidence>
<dbReference type="GO" id="GO:0005737">
    <property type="term" value="C:cytoplasm"/>
    <property type="evidence" value="ECO:0007669"/>
    <property type="project" value="TreeGrafter"/>
</dbReference>
<dbReference type="PANTHER" id="PTHR43968">
    <property type="match status" value="1"/>
</dbReference>
<accession>A0A9J6RQ55</accession>
<dbReference type="InterPro" id="IPR036249">
    <property type="entry name" value="Thioredoxin-like_sf"/>
</dbReference>
<dbReference type="CDD" id="cd03196">
    <property type="entry name" value="GST_C_5"/>
    <property type="match status" value="1"/>
</dbReference>
<keyword evidence="4" id="KW-1185">Reference proteome</keyword>
<proteinExistence type="predicted"/>
<dbReference type="SFLD" id="SFLDS00019">
    <property type="entry name" value="Glutathione_Transferase_(cytos"/>
    <property type="match status" value="1"/>
</dbReference>
<dbReference type="Pfam" id="PF13410">
    <property type="entry name" value="GST_C_2"/>
    <property type="match status" value="1"/>
</dbReference>
<comment type="caution">
    <text evidence="3">The sequence shown here is derived from an EMBL/GenBank/DDBJ whole genome shotgun (WGS) entry which is preliminary data.</text>
</comment>
<dbReference type="Proteomes" id="UP001069090">
    <property type="component" value="Unassembled WGS sequence"/>
</dbReference>
<dbReference type="InterPro" id="IPR050983">
    <property type="entry name" value="GST_Omega/HSP26"/>
</dbReference>
<evidence type="ECO:0000259" key="2">
    <source>
        <dbReference type="PROSITE" id="PS50405"/>
    </source>
</evidence>
<dbReference type="EMBL" id="JAPTGG010000014">
    <property type="protein sequence ID" value="MCZ0866636.1"/>
    <property type="molecule type" value="Genomic_DNA"/>
</dbReference>